<feature type="transmembrane region" description="Helical" evidence="5">
    <location>
        <begin position="83"/>
        <end position="109"/>
    </location>
</feature>
<evidence type="ECO:0000256" key="5">
    <source>
        <dbReference type="SAM" id="Phobius"/>
    </source>
</evidence>
<keyword evidence="3 5" id="KW-1133">Transmembrane helix</keyword>
<sequence length="260" mass="29029">MPATSYSGLNQAFRKGFVSQLRPKMLFAIILPFLVALLSAIFLLSFAWSPLDNWFYESASSWRWFQAASSHLSGWGFNTMSDWLAGLFSFIALCAISGIIGLAFASIVIMPMALKQLSQFNYPDLERKGINATTTSITNAIKVSSIFIIGWLLTLPLWFIPFMPIVLSLFWGAYAFSHMSRLDAIVEHATPQERSFILKKHNKGFWLIGLICAAIALIPPFSLIMPVYSILVCTHYGLNALQETRKQKLLSDSQTTTGQA</sequence>
<keyword evidence="4 5" id="KW-0472">Membrane</keyword>
<evidence type="ECO:0000313" key="7">
    <source>
        <dbReference type="Proteomes" id="UP000635316"/>
    </source>
</evidence>
<dbReference type="EMBL" id="JAENGP010000013">
    <property type="protein sequence ID" value="MBK1781971.1"/>
    <property type="molecule type" value="Genomic_DNA"/>
</dbReference>
<feature type="transmembrane region" description="Helical" evidence="5">
    <location>
        <begin position="204"/>
        <end position="228"/>
    </location>
</feature>
<evidence type="ECO:0000256" key="1">
    <source>
        <dbReference type="ARBA" id="ARBA00004141"/>
    </source>
</evidence>
<keyword evidence="7" id="KW-1185">Reference proteome</keyword>
<organism evidence="6 7">
    <name type="scientific">Advenella mandrilli</name>
    <dbReference type="NCBI Taxonomy" id="2800330"/>
    <lineage>
        <taxon>Bacteria</taxon>
        <taxon>Pseudomonadati</taxon>
        <taxon>Pseudomonadota</taxon>
        <taxon>Betaproteobacteria</taxon>
        <taxon>Burkholderiales</taxon>
        <taxon>Alcaligenaceae</taxon>
    </lineage>
</organism>
<evidence type="ECO:0000256" key="3">
    <source>
        <dbReference type="ARBA" id="ARBA00022989"/>
    </source>
</evidence>
<proteinExistence type="predicted"/>
<reference evidence="6 7" key="1">
    <citation type="submission" date="2020-12" db="EMBL/GenBank/DDBJ databases">
        <authorList>
            <person name="Lu T."/>
            <person name="Wang Q."/>
            <person name="Han X."/>
        </authorList>
    </citation>
    <scope>NUCLEOTIDE SEQUENCE [LARGE SCALE GENOMIC DNA]</scope>
    <source>
        <strain evidence="6 7">WQ 585</strain>
    </source>
</reference>
<dbReference type="Pfam" id="PF07264">
    <property type="entry name" value="EI24"/>
    <property type="match status" value="1"/>
</dbReference>
<keyword evidence="2 5" id="KW-0812">Transmembrane</keyword>
<protein>
    <submittedName>
        <fullName evidence="6">EI24 domain-containing protein</fullName>
    </submittedName>
</protein>
<dbReference type="RefSeq" id="WP_200237832.1">
    <property type="nucleotide sequence ID" value="NZ_JAENGP010000013.1"/>
</dbReference>
<gene>
    <name evidence="6" type="ORF">JHL22_12150</name>
</gene>
<evidence type="ECO:0000256" key="4">
    <source>
        <dbReference type="ARBA" id="ARBA00023136"/>
    </source>
</evidence>
<comment type="caution">
    <text evidence="6">The sequence shown here is derived from an EMBL/GenBank/DDBJ whole genome shotgun (WGS) entry which is preliminary data.</text>
</comment>
<feature type="transmembrane region" description="Helical" evidence="5">
    <location>
        <begin position="158"/>
        <end position="176"/>
    </location>
</feature>
<dbReference type="InterPro" id="IPR059112">
    <property type="entry name" value="CysZ/EI24"/>
</dbReference>
<dbReference type="Proteomes" id="UP000635316">
    <property type="component" value="Unassembled WGS sequence"/>
</dbReference>
<evidence type="ECO:0000313" key="6">
    <source>
        <dbReference type="EMBL" id="MBK1781971.1"/>
    </source>
</evidence>
<feature type="transmembrane region" description="Helical" evidence="5">
    <location>
        <begin position="25"/>
        <end position="48"/>
    </location>
</feature>
<comment type="subcellular location">
    <subcellularLocation>
        <location evidence="1">Membrane</location>
        <topology evidence="1">Multi-pass membrane protein</topology>
    </subcellularLocation>
</comment>
<accession>A0ABS1EE34</accession>
<name>A0ABS1EE34_9BURK</name>
<evidence type="ECO:0000256" key="2">
    <source>
        <dbReference type="ARBA" id="ARBA00022692"/>
    </source>
</evidence>